<dbReference type="InterPro" id="IPR003000">
    <property type="entry name" value="Sirtuin"/>
</dbReference>
<dbReference type="GO" id="GO:0070403">
    <property type="term" value="F:NAD+ binding"/>
    <property type="evidence" value="ECO:0007669"/>
    <property type="project" value="InterPro"/>
</dbReference>
<keyword evidence="2" id="KW-1185">Reference proteome</keyword>
<sequence length="164" mass="18250">MNSKSLLAASSGFHGSRNINFLWNSGFQRALWSLDTSGEAIPEAAQPFHRAMPAITHMALAELEKAGILKCVITQNVENLHFQSGIPGRNLPSCMAIRLGKPVQIALYFLDFEIETIGMKMTSQRCTVDSFYEELRCKPSFAMSPWWGKDRNCKPSANSKGHQS</sequence>
<reference evidence="1" key="2">
    <citation type="submission" date="2023-02" db="EMBL/GenBank/DDBJ databases">
        <authorList>
            <person name="Swenson N.G."/>
            <person name="Wegrzyn J.L."/>
            <person name="Mcevoy S.L."/>
        </authorList>
    </citation>
    <scope>NUCLEOTIDE SEQUENCE</scope>
    <source>
        <strain evidence="1">91603</strain>
        <tissue evidence="1">Leaf</tissue>
    </source>
</reference>
<dbReference type="AlphaFoldDB" id="A0AAD5IV32"/>
<dbReference type="Proteomes" id="UP001064489">
    <property type="component" value="Chromosome 5"/>
</dbReference>
<dbReference type="Pfam" id="PF02146">
    <property type="entry name" value="SIR2"/>
    <property type="match status" value="1"/>
</dbReference>
<dbReference type="InterPro" id="IPR029035">
    <property type="entry name" value="DHS-like_NAD/FAD-binding_dom"/>
</dbReference>
<evidence type="ECO:0000313" key="1">
    <source>
        <dbReference type="EMBL" id="KAI9177919.1"/>
    </source>
</evidence>
<comment type="caution">
    <text evidence="1">The sequence shown here is derived from an EMBL/GenBank/DDBJ whole genome shotgun (WGS) entry which is preliminary data.</text>
</comment>
<accession>A0AAD5IV32</accession>
<gene>
    <name evidence="1" type="ORF">LWI28_020636</name>
</gene>
<proteinExistence type="predicted"/>
<evidence type="ECO:0000313" key="2">
    <source>
        <dbReference type="Proteomes" id="UP001064489"/>
    </source>
</evidence>
<dbReference type="SUPFAM" id="SSF52467">
    <property type="entry name" value="DHS-like NAD/FAD-binding domain"/>
    <property type="match status" value="1"/>
</dbReference>
<dbReference type="Gene3D" id="3.40.50.1220">
    <property type="entry name" value="TPP-binding domain"/>
    <property type="match status" value="1"/>
</dbReference>
<organism evidence="1 2">
    <name type="scientific">Acer negundo</name>
    <name type="common">Box elder</name>
    <dbReference type="NCBI Taxonomy" id="4023"/>
    <lineage>
        <taxon>Eukaryota</taxon>
        <taxon>Viridiplantae</taxon>
        <taxon>Streptophyta</taxon>
        <taxon>Embryophyta</taxon>
        <taxon>Tracheophyta</taxon>
        <taxon>Spermatophyta</taxon>
        <taxon>Magnoliopsida</taxon>
        <taxon>eudicotyledons</taxon>
        <taxon>Gunneridae</taxon>
        <taxon>Pentapetalae</taxon>
        <taxon>rosids</taxon>
        <taxon>malvids</taxon>
        <taxon>Sapindales</taxon>
        <taxon>Sapindaceae</taxon>
        <taxon>Hippocastanoideae</taxon>
        <taxon>Acereae</taxon>
        <taxon>Acer</taxon>
    </lineage>
</organism>
<name>A0AAD5IV32_ACENE</name>
<reference evidence="1" key="1">
    <citation type="journal article" date="2022" name="Plant J.">
        <title>Strategies of tolerance reflected in two North American maple genomes.</title>
        <authorList>
            <person name="McEvoy S.L."/>
            <person name="Sezen U.U."/>
            <person name="Trouern-Trend A."/>
            <person name="McMahon S.M."/>
            <person name="Schaberg P.G."/>
            <person name="Yang J."/>
            <person name="Wegrzyn J.L."/>
            <person name="Swenson N.G."/>
        </authorList>
    </citation>
    <scope>NUCLEOTIDE SEQUENCE</scope>
    <source>
        <strain evidence="1">91603</strain>
    </source>
</reference>
<dbReference type="EMBL" id="JAJSOW010000102">
    <property type="protein sequence ID" value="KAI9177919.1"/>
    <property type="molecule type" value="Genomic_DNA"/>
</dbReference>
<protein>
    <recommendedName>
        <fullName evidence="3">Deacetylase sirtuin-type domain-containing protein</fullName>
    </recommendedName>
</protein>
<evidence type="ECO:0008006" key="3">
    <source>
        <dbReference type="Google" id="ProtNLM"/>
    </source>
</evidence>